<dbReference type="AlphaFoldDB" id="A0AAV1GLP3"/>
<dbReference type="GO" id="GO:0005525">
    <property type="term" value="F:GTP binding"/>
    <property type="evidence" value="ECO:0007669"/>
    <property type="project" value="UniProtKB-KW"/>
</dbReference>
<reference evidence="7" key="1">
    <citation type="submission" date="2023-08" db="EMBL/GenBank/DDBJ databases">
        <authorList>
            <person name="Alioto T."/>
            <person name="Alioto T."/>
            <person name="Gomez Garrido J."/>
        </authorList>
    </citation>
    <scope>NUCLEOTIDE SEQUENCE</scope>
</reference>
<dbReference type="GO" id="GO:0016020">
    <property type="term" value="C:membrane"/>
    <property type="evidence" value="ECO:0007669"/>
    <property type="project" value="InterPro"/>
</dbReference>
<evidence type="ECO:0000256" key="5">
    <source>
        <dbReference type="SAM" id="Phobius"/>
    </source>
</evidence>
<proteinExistence type="inferred from homology"/>
<evidence type="ECO:0000256" key="2">
    <source>
        <dbReference type="ARBA" id="ARBA00022741"/>
    </source>
</evidence>
<evidence type="ECO:0000313" key="8">
    <source>
        <dbReference type="Proteomes" id="UP001178508"/>
    </source>
</evidence>
<keyword evidence="2" id="KW-0547">Nucleotide-binding</keyword>
<feature type="domain" description="IRG-type G" evidence="6">
    <location>
        <begin position="1"/>
        <end position="139"/>
    </location>
</feature>
<accession>A0AAV1GLP3</accession>
<dbReference type="EMBL" id="OY660878">
    <property type="protein sequence ID" value="CAJ1074110.1"/>
    <property type="molecule type" value="Genomic_DNA"/>
</dbReference>
<evidence type="ECO:0000256" key="1">
    <source>
        <dbReference type="ARBA" id="ARBA00005429"/>
    </source>
</evidence>
<keyword evidence="5" id="KW-0812">Transmembrane</keyword>
<dbReference type="InterPro" id="IPR030385">
    <property type="entry name" value="G_IRG_dom"/>
</dbReference>
<evidence type="ECO:0000256" key="4">
    <source>
        <dbReference type="ARBA" id="ARBA00023134"/>
    </source>
</evidence>
<feature type="transmembrane region" description="Helical" evidence="5">
    <location>
        <begin position="171"/>
        <end position="189"/>
    </location>
</feature>
<dbReference type="PANTHER" id="PTHR32341">
    <property type="entry name" value="INTERFERON-INDUCIBLE GTPASE"/>
    <property type="match status" value="1"/>
</dbReference>
<dbReference type="PANTHER" id="PTHR32341:SF10">
    <property type="entry name" value="INTERFERON-INDUCIBLE GTPASE 5"/>
    <property type="match status" value="1"/>
</dbReference>
<comment type="similarity">
    <text evidence="1">Belongs to the TRAFAC class dynamin-like GTPase superfamily. IRG family.</text>
</comment>
<protein>
    <submittedName>
        <fullName evidence="7">Interferon-inducible GTPase 5-like</fullName>
    </submittedName>
</protein>
<dbReference type="SUPFAM" id="SSF52540">
    <property type="entry name" value="P-loop containing nucleoside triphosphate hydrolases"/>
    <property type="match status" value="1"/>
</dbReference>
<dbReference type="PROSITE" id="PS51716">
    <property type="entry name" value="G_IRG"/>
    <property type="match status" value="1"/>
</dbReference>
<organism evidence="7 8">
    <name type="scientific">Xyrichtys novacula</name>
    <name type="common">Pearly razorfish</name>
    <name type="synonym">Hemipteronotus novacula</name>
    <dbReference type="NCBI Taxonomy" id="13765"/>
    <lineage>
        <taxon>Eukaryota</taxon>
        <taxon>Metazoa</taxon>
        <taxon>Chordata</taxon>
        <taxon>Craniata</taxon>
        <taxon>Vertebrata</taxon>
        <taxon>Euteleostomi</taxon>
        <taxon>Actinopterygii</taxon>
        <taxon>Neopterygii</taxon>
        <taxon>Teleostei</taxon>
        <taxon>Neoteleostei</taxon>
        <taxon>Acanthomorphata</taxon>
        <taxon>Eupercaria</taxon>
        <taxon>Labriformes</taxon>
        <taxon>Labridae</taxon>
        <taxon>Xyrichtys</taxon>
    </lineage>
</organism>
<keyword evidence="5" id="KW-0472">Membrane</keyword>
<dbReference type="InterPro" id="IPR027417">
    <property type="entry name" value="P-loop_NTPase"/>
</dbReference>
<dbReference type="GO" id="GO:0016787">
    <property type="term" value="F:hydrolase activity"/>
    <property type="evidence" value="ECO:0007669"/>
    <property type="project" value="UniProtKB-KW"/>
</dbReference>
<gene>
    <name evidence="7" type="ORF">XNOV1_A016196</name>
</gene>
<keyword evidence="5" id="KW-1133">Transmembrane helix</keyword>
<sequence>MEVQAYQHPSFPSVTFWDLPGIGTMSYPADKYLKLVGFERFDFFIIISADRFKENDVKLAREIQRMGKKFYFVRSKIDNNIRDGERQKLDAEKTLILIKENCIHGLQKLGFQSPLVFLVSSVDLHLYDFSLLVETLEQELPDLKKEAFLLAMPNTSLEMIHKKEKAFYSKIKYFAALSAAVAAVPVPGLSIAVDIALLVSLFTRYVFGFGLDISSLKRLANYRDVPYEELKKIVISPLAAAKITSELVLKVVKQSASTAALLAAEEGARFIPVFGIPAAMILSFTTTYSALSSILDILAKDAERVFERVKP</sequence>
<keyword evidence="3" id="KW-0378">Hydrolase</keyword>
<dbReference type="InterPro" id="IPR007743">
    <property type="entry name" value="Immunity-related_GTPase-like"/>
</dbReference>
<dbReference type="InterPro" id="IPR051515">
    <property type="entry name" value="IRG"/>
</dbReference>
<name>A0AAV1GLP3_XYRNO</name>
<evidence type="ECO:0000256" key="3">
    <source>
        <dbReference type="ARBA" id="ARBA00022801"/>
    </source>
</evidence>
<keyword evidence="4" id="KW-0342">GTP-binding</keyword>
<dbReference type="Pfam" id="PF05049">
    <property type="entry name" value="IIGP"/>
    <property type="match status" value="1"/>
</dbReference>
<dbReference type="Proteomes" id="UP001178508">
    <property type="component" value="Chromosome 15"/>
</dbReference>
<dbReference type="FunFam" id="3.40.50.300:FF:000541">
    <property type="entry name" value="Immunity related GTPase M"/>
    <property type="match status" value="1"/>
</dbReference>
<dbReference type="Gene3D" id="3.40.50.300">
    <property type="entry name" value="P-loop containing nucleotide triphosphate hydrolases"/>
    <property type="match status" value="1"/>
</dbReference>
<evidence type="ECO:0000313" key="7">
    <source>
        <dbReference type="EMBL" id="CAJ1074110.1"/>
    </source>
</evidence>
<keyword evidence="8" id="KW-1185">Reference proteome</keyword>
<evidence type="ECO:0000259" key="6">
    <source>
        <dbReference type="PROSITE" id="PS51716"/>
    </source>
</evidence>